<dbReference type="InParanoid" id="A0A0C3BE95"/>
<reference evidence="3" key="2">
    <citation type="submission" date="2015-01" db="EMBL/GenBank/DDBJ databases">
        <title>Evolutionary Origins and Diversification of the Mycorrhizal Mutualists.</title>
        <authorList>
            <consortium name="DOE Joint Genome Institute"/>
            <consortium name="Mycorrhizal Genomics Consortium"/>
            <person name="Kohler A."/>
            <person name="Kuo A."/>
            <person name="Nagy L.G."/>
            <person name="Floudas D."/>
            <person name="Copeland A."/>
            <person name="Barry K.W."/>
            <person name="Cichocki N."/>
            <person name="Veneault-Fourrey C."/>
            <person name="LaButti K."/>
            <person name="Lindquist E.A."/>
            <person name="Lipzen A."/>
            <person name="Lundell T."/>
            <person name="Morin E."/>
            <person name="Murat C."/>
            <person name="Riley R."/>
            <person name="Ohm R."/>
            <person name="Sun H."/>
            <person name="Tunlid A."/>
            <person name="Henrissat B."/>
            <person name="Grigoriev I.V."/>
            <person name="Hibbett D.S."/>
            <person name="Martin F."/>
        </authorList>
    </citation>
    <scope>NUCLEOTIDE SEQUENCE [LARGE SCALE GENOMIC DNA]</scope>
    <source>
        <strain evidence="3">F 1598</strain>
    </source>
</reference>
<gene>
    <name evidence="2" type="ORF">PILCRDRAFT_389992</name>
</gene>
<protein>
    <submittedName>
        <fullName evidence="2">Uncharacterized protein</fullName>
    </submittedName>
</protein>
<keyword evidence="1" id="KW-0472">Membrane</keyword>
<keyword evidence="1" id="KW-0812">Transmembrane</keyword>
<sequence>MGLQASHDLYFIYSLTQGGVLRIYEYSSYTLMMGYGVVKAIFCAMHIVRAEREYIIAAR</sequence>
<organism evidence="2 3">
    <name type="scientific">Piloderma croceum (strain F 1598)</name>
    <dbReference type="NCBI Taxonomy" id="765440"/>
    <lineage>
        <taxon>Eukaryota</taxon>
        <taxon>Fungi</taxon>
        <taxon>Dikarya</taxon>
        <taxon>Basidiomycota</taxon>
        <taxon>Agaricomycotina</taxon>
        <taxon>Agaricomycetes</taxon>
        <taxon>Agaricomycetidae</taxon>
        <taxon>Atheliales</taxon>
        <taxon>Atheliaceae</taxon>
        <taxon>Piloderma</taxon>
    </lineage>
</organism>
<evidence type="ECO:0000313" key="2">
    <source>
        <dbReference type="EMBL" id="KIM84618.1"/>
    </source>
</evidence>
<dbReference type="Proteomes" id="UP000054166">
    <property type="component" value="Unassembled WGS sequence"/>
</dbReference>
<feature type="transmembrane region" description="Helical" evidence="1">
    <location>
        <begin position="29"/>
        <end position="48"/>
    </location>
</feature>
<accession>A0A0C3BE95</accession>
<dbReference type="AlphaFoldDB" id="A0A0C3BE95"/>
<evidence type="ECO:0000256" key="1">
    <source>
        <dbReference type="SAM" id="Phobius"/>
    </source>
</evidence>
<proteinExistence type="predicted"/>
<keyword evidence="3" id="KW-1185">Reference proteome</keyword>
<reference evidence="2 3" key="1">
    <citation type="submission" date="2014-04" db="EMBL/GenBank/DDBJ databases">
        <authorList>
            <consortium name="DOE Joint Genome Institute"/>
            <person name="Kuo A."/>
            <person name="Tarkka M."/>
            <person name="Buscot F."/>
            <person name="Kohler A."/>
            <person name="Nagy L.G."/>
            <person name="Floudas D."/>
            <person name="Copeland A."/>
            <person name="Barry K.W."/>
            <person name="Cichocki N."/>
            <person name="Veneault-Fourrey C."/>
            <person name="LaButti K."/>
            <person name="Lindquist E.A."/>
            <person name="Lipzen A."/>
            <person name="Lundell T."/>
            <person name="Morin E."/>
            <person name="Murat C."/>
            <person name="Sun H."/>
            <person name="Tunlid A."/>
            <person name="Henrissat B."/>
            <person name="Grigoriev I.V."/>
            <person name="Hibbett D.S."/>
            <person name="Martin F."/>
            <person name="Nordberg H.P."/>
            <person name="Cantor M.N."/>
            <person name="Hua S.X."/>
        </authorList>
    </citation>
    <scope>NUCLEOTIDE SEQUENCE [LARGE SCALE GENOMIC DNA]</scope>
    <source>
        <strain evidence="2 3">F 1598</strain>
    </source>
</reference>
<dbReference type="EMBL" id="KN832987">
    <property type="protein sequence ID" value="KIM84618.1"/>
    <property type="molecule type" value="Genomic_DNA"/>
</dbReference>
<dbReference type="HOGENOM" id="CLU_2961640_0_0_1"/>
<name>A0A0C3BE95_PILCF</name>
<keyword evidence="1" id="KW-1133">Transmembrane helix</keyword>
<evidence type="ECO:0000313" key="3">
    <source>
        <dbReference type="Proteomes" id="UP000054166"/>
    </source>
</evidence>